<dbReference type="PANTHER" id="PTHR46561:SF11">
    <property type="entry name" value="SERPENTINE RECEPTOR CLASS ALPHA_BETA-14"/>
    <property type="match status" value="1"/>
</dbReference>
<evidence type="ECO:0000313" key="6">
    <source>
        <dbReference type="EMBL" id="KAK0405504.1"/>
    </source>
</evidence>
<evidence type="ECO:0000256" key="2">
    <source>
        <dbReference type="ARBA" id="ARBA00022692"/>
    </source>
</evidence>
<organism evidence="6 7">
    <name type="scientific">Steinernema hermaphroditum</name>
    <dbReference type="NCBI Taxonomy" id="289476"/>
    <lineage>
        <taxon>Eukaryota</taxon>
        <taxon>Metazoa</taxon>
        <taxon>Ecdysozoa</taxon>
        <taxon>Nematoda</taxon>
        <taxon>Chromadorea</taxon>
        <taxon>Rhabditida</taxon>
        <taxon>Tylenchina</taxon>
        <taxon>Panagrolaimomorpha</taxon>
        <taxon>Strongyloidoidea</taxon>
        <taxon>Steinernematidae</taxon>
        <taxon>Steinernema</taxon>
    </lineage>
</organism>
<keyword evidence="7" id="KW-1185">Reference proteome</keyword>
<feature type="transmembrane region" description="Helical" evidence="5">
    <location>
        <begin position="298"/>
        <end position="315"/>
    </location>
</feature>
<feature type="transmembrane region" description="Helical" evidence="5">
    <location>
        <begin position="207"/>
        <end position="225"/>
    </location>
</feature>
<evidence type="ECO:0008006" key="8">
    <source>
        <dbReference type="Google" id="ProtNLM"/>
    </source>
</evidence>
<sequence>MKAALQSKVCGWDMADVDLGLCRSAQEITGSDLFIGIQWFRVVVSTIACFCSLSSSVFVIRTKLYHSDLRFLTVNSDLPCIAYCALTAYRSASYIRVYITAQSSCDFAPKKYACGVQMAAAAALYQTCISSVFVVAVERTIATCTSRTYEHKRTPVRTFLMAVASWWQMIITLILYLTQQAQDPNQPVKYCSSQSIGPYQFDFFNNMLLPTLGLTILLCAILYFFNRRMNKVYHNSPRGLSHGYQLHENIHTTRSVLISASLLLALTAANFATALTAYRLGATEYTFAIIKELTNVVIAFYSIGNLVQFGVTRALRHGKRGKKEKHLQADNVHNYSTSKEYFEKLNEYWMTRANDKKPLKKKSQKRHC</sequence>
<evidence type="ECO:0000256" key="5">
    <source>
        <dbReference type="SAM" id="Phobius"/>
    </source>
</evidence>
<dbReference type="EMBL" id="JAUCMV010000004">
    <property type="protein sequence ID" value="KAK0405504.1"/>
    <property type="molecule type" value="Genomic_DNA"/>
</dbReference>
<gene>
    <name evidence="6" type="ORF">QR680_018025</name>
</gene>
<dbReference type="Proteomes" id="UP001175271">
    <property type="component" value="Unassembled WGS sequence"/>
</dbReference>
<protein>
    <recommendedName>
        <fullName evidence="8">G-protein coupled receptors family 1 profile domain-containing protein</fullName>
    </recommendedName>
</protein>
<dbReference type="InterPro" id="IPR019408">
    <property type="entry name" value="7TM_GPCR_serpentine_rcpt_Srab"/>
</dbReference>
<feature type="transmembrane region" description="Helical" evidence="5">
    <location>
        <begin position="156"/>
        <end position="177"/>
    </location>
</feature>
<dbReference type="GO" id="GO:0016020">
    <property type="term" value="C:membrane"/>
    <property type="evidence" value="ECO:0007669"/>
    <property type="project" value="UniProtKB-SubCell"/>
</dbReference>
<keyword evidence="4 5" id="KW-0472">Membrane</keyword>
<dbReference type="SUPFAM" id="SSF81321">
    <property type="entry name" value="Family A G protein-coupled receptor-like"/>
    <property type="match status" value="1"/>
</dbReference>
<evidence type="ECO:0000256" key="3">
    <source>
        <dbReference type="ARBA" id="ARBA00022989"/>
    </source>
</evidence>
<keyword evidence="2 5" id="KW-0812">Transmembrane</keyword>
<feature type="transmembrane region" description="Helical" evidence="5">
    <location>
        <begin position="256"/>
        <end position="278"/>
    </location>
</feature>
<comment type="caution">
    <text evidence="6">The sequence shown here is derived from an EMBL/GenBank/DDBJ whole genome shotgun (WGS) entry which is preliminary data.</text>
</comment>
<reference evidence="6" key="1">
    <citation type="submission" date="2023-06" db="EMBL/GenBank/DDBJ databases">
        <title>Genomic analysis of the entomopathogenic nematode Steinernema hermaphroditum.</title>
        <authorList>
            <person name="Schwarz E.M."/>
            <person name="Heppert J.K."/>
            <person name="Baniya A."/>
            <person name="Schwartz H.T."/>
            <person name="Tan C.-H."/>
            <person name="Antoshechkin I."/>
            <person name="Sternberg P.W."/>
            <person name="Goodrich-Blair H."/>
            <person name="Dillman A.R."/>
        </authorList>
    </citation>
    <scope>NUCLEOTIDE SEQUENCE</scope>
    <source>
        <strain evidence="6">PS9179</strain>
        <tissue evidence="6">Whole animal</tissue>
    </source>
</reference>
<feature type="transmembrane region" description="Helical" evidence="5">
    <location>
        <begin position="39"/>
        <end position="60"/>
    </location>
</feature>
<dbReference type="Pfam" id="PF10292">
    <property type="entry name" value="7TM_GPCR_Srab"/>
    <property type="match status" value="1"/>
</dbReference>
<dbReference type="Gene3D" id="1.20.1070.10">
    <property type="entry name" value="Rhodopsin 7-helix transmembrane proteins"/>
    <property type="match status" value="1"/>
</dbReference>
<evidence type="ECO:0000256" key="1">
    <source>
        <dbReference type="ARBA" id="ARBA00004141"/>
    </source>
</evidence>
<keyword evidence="3 5" id="KW-1133">Transmembrane helix</keyword>
<comment type="subcellular location">
    <subcellularLocation>
        <location evidence="1">Membrane</location>
        <topology evidence="1">Multi-pass membrane protein</topology>
    </subcellularLocation>
</comment>
<dbReference type="PANTHER" id="PTHR46561">
    <property type="entry name" value="SERPENTINE RECEPTOR, CLASS AB (CLASS A-LIKE)-RELATED"/>
    <property type="match status" value="1"/>
</dbReference>
<dbReference type="InterPro" id="IPR053286">
    <property type="entry name" value="Nematode_rcpt-like_srab"/>
</dbReference>
<dbReference type="AlphaFoldDB" id="A0AA39HIW1"/>
<evidence type="ECO:0000313" key="7">
    <source>
        <dbReference type="Proteomes" id="UP001175271"/>
    </source>
</evidence>
<proteinExistence type="predicted"/>
<name>A0AA39HIW1_9BILA</name>
<evidence type="ECO:0000256" key="4">
    <source>
        <dbReference type="ARBA" id="ARBA00023136"/>
    </source>
</evidence>
<accession>A0AA39HIW1</accession>